<name>A0A8C4Q9M1_EPTBU</name>
<proteinExistence type="predicted"/>
<dbReference type="InterPro" id="IPR038876">
    <property type="entry name" value="ENOX"/>
</dbReference>
<dbReference type="GeneTree" id="ENSGT00390000006788"/>
<dbReference type="Ensembl" id="ENSEBUT00000012744.1">
    <property type="protein sequence ID" value="ENSEBUP00000012169.1"/>
    <property type="gene ID" value="ENSEBUG00000007757.1"/>
</dbReference>
<dbReference type="GO" id="GO:0009897">
    <property type="term" value="C:external side of plasma membrane"/>
    <property type="evidence" value="ECO:0007669"/>
    <property type="project" value="InterPro"/>
</dbReference>
<evidence type="ECO:0000313" key="2">
    <source>
        <dbReference type="Ensembl" id="ENSEBUP00000012169.1"/>
    </source>
</evidence>
<sequence length="240" mass="27583">MQDQKGGGRRQTPPSVMRKKTPCLALFFFLPDDGKFPLAIGVLLAWMERGEVTRKTSTAFYSMIQSTNSHVRRLLAEKATQEREMELARERLKNSLSDILFQFEQIMAMFRTAKKQRTWDHFTKPQRRNIDMWYKNAEVSVKSFASTIIHFTKKPCLLLLLHPHTTSTPGSVECTDCFFMGMNTHRLLELLDEYVPVKKKKISSSDQQTSTTQAIPSLTCPNVRGPEVCISQLRLFAISF</sequence>
<dbReference type="AlphaFoldDB" id="A0A8C4Q9M1"/>
<evidence type="ECO:0000313" key="3">
    <source>
        <dbReference type="Proteomes" id="UP000694388"/>
    </source>
</evidence>
<dbReference type="PANTHER" id="PTHR16001">
    <property type="entry name" value="ECTO-NOX DISULFIDE-THIOL EXCHANGER"/>
    <property type="match status" value="1"/>
</dbReference>
<accession>A0A8C4Q9M1</accession>
<dbReference type="Proteomes" id="UP000694388">
    <property type="component" value="Unplaced"/>
</dbReference>
<organism evidence="2 3">
    <name type="scientific">Eptatretus burgeri</name>
    <name type="common">Inshore hagfish</name>
    <dbReference type="NCBI Taxonomy" id="7764"/>
    <lineage>
        <taxon>Eukaryota</taxon>
        <taxon>Metazoa</taxon>
        <taxon>Chordata</taxon>
        <taxon>Craniata</taxon>
        <taxon>Vertebrata</taxon>
        <taxon>Cyclostomata</taxon>
        <taxon>Myxini</taxon>
        <taxon>Myxiniformes</taxon>
        <taxon>Myxinidae</taxon>
        <taxon>Eptatretinae</taxon>
        <taxon>Eptatretus</taxon>
    </lineage>
</organism>
<dbReference type="GO" id="GO:0007624">
    <property type="term" value="P:ultradian rhythm"/>
    <property type="evidence" value="ECO:0007669"/>
    <property type="project" value="InterPro"/>
</dbReference>
<keyword evidence="1" id="KW-0175">Coiled coil</keyword>
<reference evidence="2" key="1">
    <citation type="submission" date="2025-08" db="UniProtKB">
        <authorList>
            <consortium name="Ensembl"/>
        </authorList>
    </citation>
    <scope>IDENTIFICATION</scope>
</reference>
<keyword evidence="3" id="KW-1185">Reference proteome</keyword>
<evidence type="ECO:0000256" key="1">
    <source>
        <dbReference type="SAM" id="Coils"/>
    </source>
</evidence>
<dbReference type="PANTHER" id="PTHR16001:SF4">
    <property type="entry name" value="ECTO-NOX DISULFIDE-THIOL EXCHANGER 1-LIKE PROTEIN"/>
    <property type="match status" value="1"/>
</dbReference>
<protein>
    <submittedName>
        <fullName evidence="2">Uncharacterized protein</fullName>
    </submittedName>
</protein>
<reference evidence="2" key="2">
    <citation type="submission" date="2025-09" db="UniProtKB">
        <authorList>
            <consortium name="Ensembl"/>
        </authorList>
    </citation>
    <scope>IDENTIFICATION</scope>
</reference>
<dbReference type="GO" id="GO:0016491">
    <property type="term" value="F:oxidoreductase activity"/>
    <property type="evidence" value="ECO:0007669"/>
    <property type="project" value="InterPro"/>
</dbReference>
<feature type="coiled-coil region" evidence="1">
    <location>
        <begin position="71"/>
        <end position="98"/>
    </location>
</feature>